<dbReference type="Proteomes" id="UP001144397">
    <property type="component" value="Unassembled WGS sequence"/>
</dbReference>
<evidence type="ECO:0000256" key="1">
    <source>
        <dbReference type="ARBA" id="ARBA00022679"/>
    </source>
</evidence>
<dbReference type="GO" id="GO:0042619">
    <property type="term" value="P:poly-hydroxybutyrate biosynthetic process"/>
    <property type="evidence" value="ECO:0007669"/>
    <property type="project" value="InterPro"/>
</dbReference>
<dbReference type="Gene3D" id="3.40.50.1820">
    <property type="entry name" value="alpha/beta hydrolase"/>
    <property type="match status" value="1"/>
</dbReference>
<dbReference type="Pfam" id="PF07167">
    <property type="entry name" value="PhaC_N"/>
    <property type="match status" value="1"/>
</dbReference>
<keyword evidence="2 7" id="KW-0012">Acyltransferase</keyword>
<dbReference type="InterPro" id="IPR029058">
    <property type="entry name" value="AB_hydrolase_fold"/>
</dbReference>
<dbReference type="EC" id="2.3.1.-" evidence="7"/>
<keyword evidence="1 7" id="KW-0808">Transferase</keyword>
<dbReference type="Proteomes" id="UP001245370">
    <property type="component" value="Unassembled WGS sequence"/>
</dbReference>
<evidence type="ECO:0000256" key="3">
    <source>
        <dbReference type="SAM" id="MobiDB-lite"/>
    </source>
</evidence>
<evidence type="ECO:0000313" key="8">
    <source>
        <dbReference type="Proteomes" id="UP001144397"/>
    </source>
</evidence>
<comment type="caution">
    <text evidence="6">The sequence shown here is derived from an EMBL/GenBank/DDBJ whole genome shotgun (WGS) entry which is preliminary data.</text>
</comment>
<sequence>MVNLPANSPRIQPQTVGGAPAAAPEPAAAPAVSAQEVPASGADLARAAMDFSKLPEAGRLFAQAWARMAFHDEEDFERGPGPEALRAVDRAAAALSARATSGLSPTALSLSLMDWWMHLAAAPGKQAELALKAWRKSARLGAYMVASSFDRNFPNCIQPLPGDERFSAPAWQDWPFRFWYQAFLLNQQWWHNATHGVPGVAPHNEAVVAFTARQLLDVFSPSNSPFTNPEVLRRARETGGLNFVQGARNLLEDAARKASGQPPMGAEAFEPGRNVAVTPGEVIFRNHLVELIQYRATTATVAAEPVLIVPAWIMKYYILDLSPENSLIRYLVSKGHTVFCLSWRNVTAEDRDLGFDDYRRDGVMAALEAINAVVPGEKVHAVGYCLGGTLLSITAGAMARDDDDRLASVTLFAAQTDFSEAGELQLFVDPGELYTLESMMWDQGVLSSGQMAGAFEMLRSNDLVWSRLVHEYLMGERTPMNDLMAWNADATRMPYRMHSQYLRQLFLDNDLAAGRYKVEGRPISLQDIDVPLFVVGTERDHVAPWRSVYKIHQLTDTDVTFVLTSGGHNAGIVSEPGHKHRHFRLHETRHGDHHLGPDQWVEATPIEEGSWWPAWEAFLSARSTPGRALPPLGAPGYPVLCPAPGTYVMQR</sequence>
<dbReference type="Pfam" id="PF12551">
    <property type="entry name" value="PHBC_N"/>
    <property type="match status" value="1"/>
</dbReference>
<proteinExistence type="predicted"/>
<dbReference type="InterPro" id="IPR010941">
    <property type="entry name" value="PhaC_N"/>
</dbReference>
<keyword evidence="9" id="KW-1185">Reference proteome</keyword>
<dbReference type="PANTHER" id="PTHR36837">
    <property type="entry name" value="POLY(3-HYDROXYALKANOATE) POLYMERASE SUBUNIT PHAC"/>
    <property type="match status" value="1"/>
</dbReference>
<feature type="compositionally biased region" description="Polar residues" evidence="3">
    <location>
        <begin position="1"/>
        <end position="15"/>
    </location>
</feature>
<feature type="region of interest" description="Disordered" evidence="3">
    <location>
        <begin position="1"/>
        <end position="28"/>
    </location>
</feature>
<evidence type="ECO:0000256" key="2">
    <source>
        <dbReference type="ARBA" id="ARBA00023315"/>
    </source>
</evidence>
<dbReference type="EMBL" id="BSDO01000009">
    <property type="protein sequence ID" value="GLI24896.1"/>
    <property type="molecule type" value="Genomic_DNA"/>
</dbReference>
<evidence type="ECO:0000313" key="6">
    <source>
        <dbReference type="EMBL" id="GLI24896.1"/>
    </source>
</evidence>
<gene>
    <name evidence="6" type="primary">phbC1</name>
    <name evidence="7" type="ORF">GGQ86_004576</name>
    <name evidence="6" type="ORF">XFLAVUS301_45700</name>
</gene>
<reference evidence="7 9" key="2">
    <citation type="submission" date="2023-07" db="EMBL/GenBank/DDBJ databases">
        <title>Genomic Encyclopedia of Type Strains, Phase IV (KMG-IV): sequencing the most valuable type-strain genomes for metagenomic binning, comparative biology and taxonomic classification.</title>
        <authorList>
            <person name="Goeker M."/>
        </authorList>
    </citation>
    <scope>NUCLEOTIDE SEQUENCE [LARGE SCALE GENOMIC DNA]</scope>
    <source>
        <strain evidence="7 9">DSM 338</strain>
    </source>
</reference>
<dbReference type="InterPro" id="IPR051321">
    <property type="entry name" value="PHA/PHB_synthase"/>
</dbReference>
<dbReference type="PANTHER" id="PTHR36837:SF5">
    <property type="entry name" value="POLY-3-HYDROXYBUTYRATE SYNTHASE"/>
    <property type="match status" value="1"/>
</dbReference>
<protein>
    <submittedName>
        <fullName evidence="6">Poly-beta-hydroxybutyrate polymerase</fullName>
    </submittedName>
    <submittedName>
        <fullName evidence="7">Polyhydroxyalkanoate synthase</fullName>
        <ecNumber evidence="7">2.3.1.-</ecNumber>
    </submittedName>
</protein>
<evidence type="ECO:0000313" key="9">
    <source>
        <dbReference type="Proteomes" id="UP001245370"/>
    </source>
</evidence>
<feature type="domain" description="Poly-beta-hydroxybutyrate polymerase N-terminal" evidence="4">
    <location>
        <begin position="163"/>
        <end position="331"/>
    </location>
</feature>
<evidence type="ECO:0000259" key="5">
    <source>
        <dbReference type="Pfam" id="PF12551"/>
    </source>
</evidence>
<dbReference type="EMBL" id="JAVDPY010000010">
    <property type="protein sequence ID" value="MDR6336078.1"/>
    <property type="molecule type" value="Genomic_DNA"/>
</dbReference>
<dbReference type="AlphaFoldDB" id="A0A9W6CLS8"/>
<feature type="domain" description="Poly-beta-hydroxybutyrate polymerase N-terminal" evidence="5">
    <location>
        <begin position="84"/>
        <end position="125"/>
    </location>
</feature>
<accession>A0A9W6CLS8</accession>
<organism evidence="6 8">
    <name type="scientific">Xanthobacter flavus</name>
    <dbReference type="NCBI Taxonomy" id="281"/>
    <lineage>
        <taxon>Bacteria</taxon>
        <taxon>Pseudomonadati</taxon>
        <taxon>Pseudomonadota</taxon>
        <taxon>Alphaproteobacteria</taxon>
        <taxon>Hyphomicrobiales</taxon>
        <taxon>Xanthobacteraceae</taxon>
        <taxon>Xanthobacter</taxon>
    </lineage>
</organism>
<name>A0A9W6CLS8_XANFL</name>
<evidence type="ECO:0000313" key="7">
    <source>
        <dbReference type="EMBL" id="MDR6336078.1"/>
    </source>
</evidence>
<evidence type="ECO:0000259" key="4">
    <source>
        <dbReference type="Pfam" id="PF07167"/>
    </source>
</evidence>
<dbReference type="InterPro" id="IPR022211">
    <property type="entry name" value="PHBC_N"/>
</dbReference>
<reference evidence="6" key="1">
    <citation type="submission" date="2022-12" db="EMBL/GenBank/DDBJ databases">
        <title>Reference genome sequencing for broad-spectrum identification of bacterial and archaeal isolates by mass spectrometry.</title>
        <authorList>
            <person name="Sekiguchi Y."/>
            <person name="Tourlousse D.M."/>
        </authorList>
    </citation>
    <scope>NUCLEOTIDE SEQUENCE</scope>
    <source>
        <strain evidence="6">301</strain>
    </source>
</reference>
<feature type="compositionally biased region" description="Low complexity" evidence="3">
    <location>
        <begin position="19"/>
        <end position="28"/>
    </location>
</feature>
<dbReference type="SUPFAM" id="SSF53474">
    <property type="entry name" value="alpha/beta-Hydrolases"/>
    <property type="match status" value="1"/>
</dbReference>
<dbReference type="GO" id="GO:0016746">
    <property type="term" value="F:acyltransferase activity"/>
    <property type="evidence" value="ECO:0007669"/>
    <property type="project" value="UniProtKB-KW"/>
</dbReference>